<dbReference type="SUPFAM" id="SSF48576">
    <property type="entry name" value="Terpenoid synthases"/>
    <property type="match status" value="1"/>
</dbReference>
<dbReference type="Gene3D" id="1.10.600.10">
    <property type="entry name" value="Farnesyl Diphosphate Synthase"/>
    <property type="match status" value="1"/>
</dbReference>
<sequence>MPQALSFSEELTEVQSQLRREIRFKAADFRELVEYSPDVLQADACPAIVIAVSRACGFSAPSVVKLATIIELIFLADQVHALMKDDENLSEEGRQFPVLVGDYLYGRFFLDLCRDGLLPFLKPLAEVIVAMSEGGISRWLAQERELSPREWLRILKQERASLTGLAGRLSARLAGTSEAVQETAACWGQALGLAWAARQQGLGESFVQTQLAKAERIIRQFPETLEFKVLYELVDFMGGELLMDGGMLRHA</sequence>
<dbReference type="GO" id="GO:0008299">
    <property type="term" value="P:isoprenoid biosynthetic process"/>
    <property type="evidence" value="ECO:0007669"/>
    <property type="project" value="TreeGrafter"/>
</dbReference>
<keyword evidence="5" id="KW-0460">Magnesium</keyword>
<dbReference type="Proteomes" id="UP001071230">
    <property type="component" value="Unassembled WGS sequence"/>
</dbReference>
<accession>A0A8S0X5K9</accession>
<proteinExistence type="inferred from homology"/>
<protein>
    <submittedName>
        <fullName evidence="7">Geranylgeranyl pyrophosphate synthase</fullName>
    </submittedName>
    <submittedName>
        <fullName evidence="6">Isoprenoid synthase domain protein</fullName>
    </submittedName>
</protein>
<dbReference type="EMBL" id="CDGJ01000110">
    <property type="protein sequence ID" value="CEJ09041.1"/>
    <property type="molecule type" value="Genomic_DNA"/>
</dbReference>
<evidence type="ECO:0000256" key="2">
    <source>
        <dbReference type="ARBA" id="ARBA00006706"/>
    </source>
</evidence>
<name>A0A8S0X5K9_9FIRM</name>
<dbReference type="KEGG" id="aacx:DEACI_2408"/>
<dbReference type="RefSeq" id="WP_240985226.1">
    <property type="nucleotide sequence ID" value="NZ_CDGJ01000110.1"/>
</dbReference>
<gene>
    <name evidence="6" type="ORF">DEACI_2408</name>
    <name evidence="7" type="ORF">DEACI_3524</name>
</gene>
<evidence type="ECO:0000256" key="5">
    <source>
        <dbReference type="ARBA" id="ARBA00022842"/>
    </source>
</evidence>
<evidence type="ECO:0000256" key="3">
    <source>
        <dbReference type="ARBA" id="ARBA00022679"/>
    </source>
</evidence>
<evidence type="ECO:0000256" key="1">
    <source>
        <dbReference type="ARBA" id="ARBA00001946"/>
    </source>
</evidence>
<dbReference type="PANTHER" id="PTHR12001:SF69">
    <property type="entry name" value="ALL TRANS-POLYPRENYL-DIPHOSPHATE SYNTHASE PDSS1"/>
    <property type="match status" value="1"/>
</dbReference>
<evidence type="ECO:0000313" key="8">
    <source>
        <dbReference type="Proteomes" id="UP001071230"/>
    </source>
</evidence>
<evidence type="ECO:0000256" key="4">
    <source>
        <dbReference type="ARBA" id="ARBA00022723"/>
    </source>
</evidence>
<keyword evidence="3" id="KW-0808">Transferase</keyword>
<dbReference type="EMBL" id="LR746496">
    <property type="protein sequence ID" value="CAA7601740.1"/>
    <property type="molecule type" value="Genomic_DNA"/>
</dbReference>
<evidence type="ECO:0000313" key="6">
    <source>
        <dbReference type="EMBL" id="CAA7601740.1"/>
    </source>
</evidence>
<keyword evidence="4" id="KW-0479">Metal-binding</keyword>
<keyword evidence="8" id="KW-1185">Reference proteome</keyword>
<dbReference type="GO" id="GO:0004659">
    <property type="term" value="F:prenyltransferase activity"/>
    <property type="evidence" value="ECO:0007669"/>
    <property type="project" value="TreeGrafter"/>
</dbReference>
<dbReference type="Proteomes" id="UP000836597">
    <property type="component" value="Chromosome"/>
</dbReference>
<comment type="similarity">
    <text evidence="2">Belongs to the FPP/GGPP synthase family.</text>
</comment>
<dbReference type="GO" id="GO:0046872">
    <property type="term" value="F:metal ion binding"/>
    <property type="evidence" value="ECO:0007669"/>
    <property type="project" value="UniProtKB-KW"/>
</dbReference>
<dbReference type="InterPro" id="IPR008949">
    <property type="entry name" value="Isoprenoid_synthase_dom_sf"/>
</dbReference>
<evidence type="ECO:0000313" key="7">
    <source>
        <dbReference type="EMBL" id="CEJ09041.1"/>
    </source>
</evidence>
<dbReference type="AlphaFoldDB" id="A0A8S0X5K9"/>
<dbReference type="PANTHER" id="PTHR12001">
    <property type="entry name" value="GERANYLGERANYL PYROPHOSPHATE SYNTHASE"/>
    <property type="match status" value="1"/>
</dbReference>
<reference evidence="7" key="1">
    <citation type="submission" date="2014-11" db="EMBL/GenBank/DDBJ databases">
        <authorList>
            <person name="Hornung B.V."/>
        </authorList>
    </citation>
    <scope>NUCLEOTIDE SEQUENCE</scope>
    <source>
        <strain evidence="7">INE</strain>
    </source>
</reference>
<comment type="cofactor">
    <cofactor evidence="1">
        <name>Mg(2+)</name>
        <dbReference type="ChEBI" id="CHEBI:18420"/>
    </cofactor>
</comment>
<reference evidence="6" key="2">
    <citation type="submission" date="2020-01" db="EMBL/GenBank/DDBJ databases">
        <authorList>
            <person name="Hornung B."/>
        </authorList>
    </citation>
    <scope>NUCLEOTIDE SEQUENCE</scope>
    <source>
        <strain evidence="6">PacBioINE</strain>
    </source>
</reference>
<organism evidence="6">
    <name type="scientific">Acididesulfobacillus acetoxydans</name>
    <dbReference type="NCBI Taxonomy" id="1561005"/>
    <lineage>
        <taxon>Bacteria</taxon>
        <taxon>Bacillati</taxon>
        <taxon>Bacillota</taxon>
        <taxon>Clostridia</taxon>
        <taxon>Eubacteriales</taxon>
        <taxon>Peptococcaceae</taxon>
        <taxon>Acididesulfobacillus</taxon>
    </lineage>
</organism>